<feature type="transmembrane region" description="Helical" evidence="2">
    <location>
        <begin position="380"/>
        <end position="405"/>
    </location>
</feature>
<feature type="transmembrane region" description="Helical" evidence="2">
    <location>
        <begin position="258"/>
        <end position="276"/>
    </location>
</feature>
<dbReference type="InterPro" id="IPR036259">
    <property type="entry name" value="MFS_trans_sf"/>
</dbReference>
<dbReference type="InterPro" id="IPR011701">
    <property type="entry name" value="MFS"/>
</dbReference>
<sequence length="417" mass="44972">MCKPIANQTIPESDDNSKTISSGGDTAGARRTRRDELGCDALCYGSMTSVRGALGLVGTALIGRLSDRNDSLLAKSLGSVGKGGNNSGRRGCLLLGIIASLLGLIIALDDSLIGLWLSMIPGAFLQHNFDVFKSLLSEYHNDVDNVKDKLENDAEECEESLPIPSRSSSVGKLGMTVGISFMIGPIKPLCNEKPDTCETQQSNEFTLSKMIKLQTPKTRAAMTLLVIRLNMALAFHIFNTIWPASLKARFQFGPSDHARFMSFIGITYALSQGFVAKRMINALGTNGKVHCMICCTMLGIGRYIAFHTDHLVVVYAAFLFIINALGILNTVITADTGTIASKNEIGKLFGILQASESAAGMVGPVLGGTISHYLGKDAPLLAVVGIYTFLFFFMSWGYDGLVLSVSRDERKEMKKSM</sequence>
<dbReference type="Proteomes" id="UP001224775">
    <property type="component" value="Unassembled WGS sequence"/>
</dbReference>
<feature type="transmembrane region" description="Helical" evidence="2">
    <location>
        <begin position="220"/>
        <end position="238"/>
    </location>
</feature>
<dbReference type="GO" id="GO:0022857">
    <property type="term" value="F:transmembrane transporter activity"/>
    <property type="evidence" value="ECO:0007669"/>
    <property type="project" value="InterPro"/>
</dbReference>
<evidence type="ECO:0000256" key="1">
    <source>
        <dbReference type="SAM" id="MobiDB-lite"/>
    </source>
</evidence>
<feature type="transmembrane region" description="Helical" evidence="2">
    <location>
        <begin position="354"/>
        <end position="374"/>
    </location>
</feature>
<feature type="compositionally biased region" description="Polar residues" evidence="1">
    <location>
        <begin position="1"/>
        <end position="11"/>
    </location>
</feature>
<feature type="transmembrane region" description="Helical" evidence="2">
    <location>
        <begin position="288"/>
        <end position="306"/>
    </location>
</feature>
<dbReference type="EMBL" id="JATAAI010000008">
    <property type="protein sequence ID" value="KAK1743715.1"/>
    <property type="molecule type" value="Genomic_DNA"/>
</dbReference>
<gene>
    <name evidence="3" type="ORF">QTG54_005312</name>
</gene>
<organism evidence="3 4">
    <name type="scientific">Skeletonema marinoi</name>
    <dbReference type="NCBI Taxonomy" id="267567"/>
    <lineage>
        <taxon>Eukaryota</taxon>
        <taxon>Sar</taxon>
        <taxon>Stramenopiles</taxon>
        <taxon>Ochrophyta</taxon>
        <taxon>Bacillariophyta</taxon>
        <taxon>Coscinodiscophyceae</taxon>
        <taxon>Thalassiosirophycidae</taxon>
        <taxon>Thalassiosirales</taxon>
        <taxon>Skeletonemataceae</taxon>
        <taxon>Skeletonema</taxon>
        <taxon>Skeletonema marinoi-dohrnii complex</taxon>
    </lineage>
</organism>
<dbReference type="PANTHER" id="PTHR24002:SF3">
    <property type="entry name" value="SOLUTE CARRIER FAMILY 22 MEMBER 18"/>
    <property type="match status" value="1"/>
</dbReference>
<protein>
    <recommendedName>
        <fullName evidence="5">Major facilitator superfamily (MFS) profile domain-containing protein</fullName>
    </recommendedName>
</protein>
<keyword evidence="2" id="KW-0472">Membrane</keyword>
<name>A0AAD9DFB8_9STRA</name>
<evidence type="ECO:0000313" key="3">
    <source>
        <dbReference type="EMBL" id="KAK1743715.1"/>
    </source>
</evidence>
<keyword evidence="2" id="KW-1133">Transmembrane helix</keyword>
<evidence type="ECO:0008006" key="5">
    <source>
        <dbReference type="Google" id="ProtNLM"/>
    </source>
</evidence>
<feature type="transmembrane region" description="Helical" evidence="2">
    <location>
        <begin position="93"/>
        <end position="117"/>
    </location>
</feature>
<dbReference type="SUPFAM" id="SSF103473">
    <property type="entry name" value="MFS general substrate transporter"/>
    <property type="match status" value="1"/>
</dbReference>
<comment type="caution">
    <text evidence="3">The sequence shown here is derived from an EMBL/GenBank/DDBJ whole genome shotgun (WGS) entry which is preliminary data.</text>
</comment>
<dbReference type="PANTHER" id="PTHR24002">
    <property type="entry name" value="SOLUTE CARRIER FAMILY 22 MEMBER 18"/>
    <property type="match status" value="1"/>
</dbReference>
<keyword evidence="4" id="KW-1185">Reference proteome</keyword>
<reference evidence="3" key="1">
    <citation type="submission" date="2023-06" db="EMBL/GenBank/DDBJ databases">
        <title>Survivors Of The Sea: Transcriptome response of Skeletonema marinoi to long-term dormancy.</title>
        <authorList>
            <person name="Pinder M.I.M."/>
            <person name="Kourtchenko O."/>
            <person name="Robertson E.K."/>
            <person name="Larsson T."/>
            <person name="Maumus F."/>
            <person name="Osuna-Cruz C.M."/>
            <person name="Vancaester E."/>
            <person name="Stenow R."/>
            <person name="Vandepoele K."/>
            <person name="Ploug H."/>
            <person name="Bruchert V."/>
            <person name="Godhe A."/>
            <person name="Topel M."/>
        </authorList>
    </citation>
    <scope>NUCLEOTIDE SEQUENCE</scope>
    <source>
        <strain evidence="3">R05AC</strain>
    </source>
</reference>
<dbReference type="Gene3D" id="1.20.1250.20">
    <property type="entry name" value="MFS general substrate transporter like domains"/>
    <property type="match status" value="1"/>
</dbReference>
<evidence type="ECO:0000313" key="4">
    <source>
        <dbReference type="Proteomes" id="UP001224775"/>
    </source>
</evidence>
<evidence type="ECO:0000256" key="2">
    <source>
        <dbReference type="SAM" id="Phobius"/>
    </source>
</evidence>
<proteinExistence type="predicted"/>
<dbReference type="GO" id="GO:0005635">
    <property type="term" value="C:nuclear envelope"/>
    <property type="evidence" value="ECO:0007669"/>
    <property type="project" value="TreeGrafter"/>
</dbReference>
<feature type="region of interest" description="Disordered" evidence="1">
    <location>
        <begin position="1"/>
        <end position="31"/>
    </location>
</feature>
<feature type="transmembrane region" description="Helical" evidence="2">
    <location>
        <begin position="312"/>
        <end position="334"/>
    </location>
</feature>
<accession>A0AAD9DFB8</accession>
<dbReference type="Pfam" id="PF07690">
    <property type="entry name" value="MFS_1"/>
    <property type="match status" value="1"/>
</dbReference>
<keyword evidence="2" id="KW-0812">Transmembrane</keyword>
<dbReference type="AlphaFoldDB" id="A0AAD9DFB8"/>